<dbReference type="PROSITE" id="PS50012">
    <property type="entry name" value="RCC1_3"/>
    <property type="match status" value="6"/>
</dbReference>
<dbReference type="OrthoDB" id="238206at2"/>
<proteinExistence type="predicted"/>
<comment type="caution">
    <text evidence="2">The sequence shown here is derived from an EMBL/GenBank/DDBJ whole genome shotgun (WGS) entry which is preliminary data.</text>
</comment>
<evidence type="ECO:0000256" key="1">
    <source>
        <dbReference type="ARBA" id="ARBA00022737"/>
    </source>
</evidence>
<gene>
    <name evidence="2" type="ORF">EDC25_105103</name>
</gene>
<dbReference type="InterPro" id="IPR000408">
    <property type="entry name" value="Reg_chr_condens"/>
</dbReference>
<dbReference type="AlphaFoldDB" id="A0A4R3LIT5"/>
<dbReference type="EMBL" id="SMAF01000005">
    <property type="protein sequence ID" value="TCS99670.1"/>
    <property type="molecule type" value="Genomic_DNA"/>
</dbReference>
<dbReference type="Proteomes" id="UP000294599">
    <property type="component" value="Unassembled WGS sequence"/>
</dbReference>
<evidence type="ECO:0000313" key="3">
    <source>
        <dbReference type="Proteomes" id="UP000294599"/>
    </source>
</evidence>
<dbReference type="InterPro" id="IPR051210">
    <property type="entry name" value="Ub_ligase/GEF_domain"/>
</dbReference>
<dbReference type="Pfam" id="PF00415">
    <property type="entry name" value="RCC1"/>
    <property type="match status" value="2"/>
</dbReference>
<dbReference type="Gene3D" id="2.130.10.30">
    <property type="entry name" value="Regulator of chromosome condensation 1/beta-lactamase-inhibitor protein II"/>
    <property type="match status" value="2"/>
</dbReference>
<keyword evidence="3" id="KW-1185">Reference proteome</keyword>
<dbReference type="InterPro" id="IPR009091">
    <property type="entry name" value="RCC1/BLIP-II"/>
</dbReference>
<sequence>MRSKHSVTFRLFQPTRRKAAATGPQSTAMEAGRRGFRRPDGVRAVLAVAALLCAGTGFAFDGSAPSSHGADPFGGGPATPLRHVVRITTGTFHSCASLTGGAMRCWGDNIYSQLGNGDSYEQPVAVPVIGLASGVQSISGGGSHTCAVANGAARCWAYNYFGQVGDGTDTDRDIPTPVIGLASGTSAISAGMNHSCALTSTGGVKCWGANGFGQLGDGTDTNRLSPVNVSGLSSGVQAISAGGEHTCALTTAGGVRCWGNNDYGQIGDGSTTQRSTPVNVSGLTSGVQAISAGRFHTCAVLTTGAVRCWGINEDGQLGDGSTIDRSTPVNVSGFSTGGHAVAAGALHTCAVTTGGAARCWGYNGWGQLGNGTTTSSLVPVNVTGLSSGVLAIAAGGSHSCAAGTDGRARCWGGNEYGQLGDDTWNDSTTPVFVLQADGIFAHPFE</sequence>
<reference evidence="2 3" key="1">
    <citation type="submission" date="2019-03" db="EMBL/GenBank/DDBJ databases">
        <title>Genomic Encyclopedia of Type Strains, Phase IV (KMG-IV): sequencing the most valuable type-strain genomes for metagenomic binning, comparative biology and taxonomic classification.</title>
        <authorList>
            <person name="Goeker M."/>
        </authorList>
    </citation>
    <scope>NUCLEOTIDE SEQUENCE [LARGE SCALE GENOMIC DNA]</scope>
    <source>
        <strain evidence="2 3">DSM 21944</strain>
    </source>
</reference>
<evidence type="ECO:0000313" key="2">
    <source>
        <dbReference type="EMBL" id="TCS99670.1"/>
    </source>
</evidence>
<organism evidence="2 3">
    <name type="scientific">Pseudofulvimonas gallinarii</name>
    <dbReference type="NCBI Taxonomy" id="634155"/>
    <lineage>
        <taxon>Bacteria</taxon>
        <taxon>Pseudomonadati</taxon>
        <taxon>Pseudomonadota</taxon>
        <taxon>Gammaproteobacteria</taxon>
        <taxon>Lysobacterales</taxon>
        <taxon>Rhodanobacteraceae</taxon>
        <taxon>Pseudofulvimonas</taxon>
    </lineage>
</organism>
<dbReference type="RefSeq" id="WP_132577281.1">
    <property type="nucleotide sequence ID" value="NZ_JBHMFH010000001.1"/>
</dbReference>
<protein>
    <submittedName>
        <fullName evidence="2">Alpha-tubulin suppressor-like RCC1 family protein</fullName>
    </submittedName>
</protein>
<dbReference type="PANTHER" id="PTHR22870">
    <property type="entry name" value="REGULATOR OF CHROMOSOME CONDENSATION"/>
    <property type="match status" value="1"/>
</dbReference>
<keyword evidence="1" id="KW-0677">Repeat</keyword>
<dbReference type="SUPFAM" id="SSF50985">
    <property type="entry name" value="RCC1/BLIP-II"/>
    <property type="match status" value="2"/>
</dbReference>
<dbReference type="PRINTS" id="PR00633">
    <property type="entry name" value="RCCNDNSATION"/>
</dbReference>
<accession>A0A4R3LIT5</accession>
<name>A0A4R3LIT5_9GAMM</name>
<dbReference type="PANTHER" id="PTHR22870:SF408">
    <property type="entry name" value="OS09G0560450 PROTEIN"/>
    <property type="match status" value="1"/>
</dbReference>
<dbReference type="Pfam" id="PF13540">
    <property type="entry name" value="RCC1_2"/>
    <property type="match status" value="3"/>
</dbReference>